<dbReference type="PRINTS" id="PR00368">
    <property type="entry name" value="FADPNR"/>
</dbReference>
<dbReference type="GO" id="GO:0016491">
    <property type="term" value="F:oxidoreductase activity"/>
    <property type="evidence" value="ECO:0007669"/>
    <property type="project" value="InterPro"/>
</dbReference>
<name>A0A1D1ZRI0_AUXPR</name>
<dbReference type="SUPFAM" id="SSF51905">
    <property type="entry name" value="FAD/NAD(P)-binding domain"/>
    <property type="match status" value="1"/>
</dbReference>
<reference evidence="5" key="1">
    <citation type="submission" date="2015-08" db="EMBL/GenBank/DDBJ databases">
        <authorList>
            <person name="Babu N.S."/>
            <person name="Beckwith C.J."/>
            <person name="Beseler K.G."/>
            <person name="Brison A."/>
            <person name="Carone J.V."/>
            <person name="Caskin T.P."/>
            <person name="Diamond M."/>
            <person name="Durham M.E."/>
            <person name="Foxe J.M."/>
            <person name="Go M."/>
            <person name="Henderson B.A."/>
            <person name="Jones I.B."/>
            <person name="McGettigan J.A."/>
            <person name="Micheletti S.J."/>
            <person name="Nasrallah M.E."/>
            <person name="Ortiz D."/>
            <person name="Piller C.R."/>
            <person name="Privatt S.R."/>
            <person name="Schneider S.L."/>
            <person name="Sharp S."/>
            <person name="Smith T.C."/>
            <person name="Stanton J.D."/>
            <person name="Ullery H.E."/>
            <person name="Wilson R.J."/>
            <person name="Serrano M.G."/>
            <person name="Buck G."/>
            <person name="Lee V."/>
            <person name="Wang Y."/>
            <person name="Carvalho R."/>
            <person name="Voegtly L."/>
            <person name="Shi R."/>
            <person name="Duckworth R."/>
            <person name="Johnson A."/>
            <person name="Loviza R."/>
            <person name="Walstead R."/>
            <person name="Shah Z."/>
            <person name="Kiflezghi M."/>
            <person name="Wade K."/>
            <person name="Ball S.L."/>
            <person name="Bradley K.W."/>
            <person name="Asai D.J."/>
            <person name="Bowman C.A."/>
            <person name="Russell D.A."/>
            <person name="Pope W.H."/>
            <person name="Jacobs-Sera D."/>
            <person name="Hendrix R.W."/>
            <person name="Hatfull G.F."/>
        </authorList>
    </citation>
    <scope>NUCLEOTIDE SEQUENCE</scope>
</reference>
<evidence type="ECO:0000256" key="3">
    <source>
        <dbReference type="ARBA" id="ARBA00022827"/>
    </source>
</evidence>
<dbReference type="Gene3D" id="3.50.50.60">
    <property type="entry name" value="FAD/NAD(P)-binding domain"/>
    <property type="match status" value="4"/>
</dbReference>
<sequence>MKYLVLGGGVAGVCCAEELCRLCPTDEVTIVSAYRTLKGASVIARITPFIEQIAVEERRLDDERHGNLHFVQGSAVHLDSARKSVRLASGESLAFDRLCIATGAGPIHLPGSDSNGAVLTLRDTHSIAALAQRLRSARHVAVIGNGGIALELIYSLRGLNVSWVVRHAHIGDAFFDADAARFLLDTLQGCQGSVSAPAMDGAEGSCVEGGAVGGSDATAGSGVAQARQREGPPGALLGHAVGPTWIKHLAHGQRGGALTLHLGCEVERVSRGTAPGDPGGPWPVALELSDGRWVCADVAVAALGVTPSTEWLGPELERGRDGGIKVDTRMQTSLAGVFAAGDACSAPDFDTPDSQWFQMRLWTQARSQGIHAAHAMAGVEEDTASSMAFELFTHVTSFAGLKVVLLGRYNGQGLENEPEADLISFSRTTPPDPSQGSPGSFVRLLLLRGKVVGAVLIGDTDLEEAVEHLILDRLDVGAYGPSLLDPNFELDHVFD</sequence>
<keyword evidence="3" id="KW-0274">FAD</keyword>
<evidence type="ECO:0000256" key="2">
    <source>
        <dbReference type="ARBA" id="ARBA00022630"/>
    </source>
</evidence>
<proteinExistence type="predicted"/>
<dbReference type="EMBL" id="GDKF01009277">
    <property type="protein sequence ID" value="JAT69345.1"/>
    <property type="molecule type" value="Transcribed_RNA"/>
</dbReference>
<dbReference type="PANTHER" id="PTHR43429:SF2">
    <property type="entry name" value="PYRIDINE NUCLEOTIDE-DISULFIDE OXIDOREDUCTASE DOMAIN-CONTAINING PROTEIN 1"/>
    <property type="match status" value="1"/>
</dbReference>
<dbReference type="InterPro" id="IPR023753">
    <property type="entry name" value="FAD/NAD-binding_dom"/>
</dbReference>
<dbReference type="Pfam" id="PF07992">
    <property type="entry name" value="Pyr_redox_2"/>
    <property type="match status" value="2"/>
</dbReference>
<feature type="domain" description="FAD/NAD(P)-binding" evidence="4">
    <location>
        <begin position="258"/>
        <end position="369"/>
    </location>
</feature>
<dbReference type="AlphaFoldDB" id="A0A1D1ZRI0"/>
<dbReference type="InterPro" id="IPR050260">
    <property type="entry name" value="FAD-bd_OxRdtase"/>
</dbReference>
<comment type="cofactor">
    <cofactor evidence="1">
        <name>FAD</name>
        <dbReference type="ChEBI" id="CHEBI:57692"/>
    </cofactor>
</comment>
<gene>
    <name evidence="5" type="ORF">g.18267</name>
</gene>
<dbReference type="PANTHER" id="PTHR43429">
    <property type="entry name" value="PYRIDINE NUCLEOTIDE-DISULFIDE OXIDOREDUCTASE DOMAIN-CONTAINING"/>
    <property type="match status" value="1"/>
</dbReference>
<evidence type="ECO:0000313" key="5">
    <source>
        <dbReference type="EMBL" id="JAT69345.1"/>
    </source>
</evidence>
<accession>A0A1D1ZRI0</accession>
<organism evidence="5">
    <name type="scientific">Auxenochlorella protothecoides</name>
    <name type="common">Green microalga</name>
    <name type="synonym">Chlorella protothecoides</name>
    <dbReference type="NCBI Taxonomy" id="3075"/>
    <lineage>
        <taxon>Eukaryota</taxon>
        <taxon>Viridiplantae</taxon>
        <taxon>Chlorophyta</taxon>
        <taxon>core chlorophytes</taxon>
        <taxon>Trebouxiophyceae</taxon>
        <taxon>Chlorellales</taxon>
        <taxon>Chlorellaceae</taxon>
        <taxon>Auxenochlorella</taxon>
    </lineage>
</organism>
<dbReference type="InterPro" id="IPR036188">
    <property type="entry name" value="FAD/NAD-bd_sf"/>
</dbReference>
<evidence type="ECO:0000259" key="4">
    <source>
        <dbReference type="Pfam" id="PF07992"/>
    </source>
</evidence>
<feature type="domain" description="FAD/NAD(P)-binding" evidence="4">
    <location>
        <begin position="2"/>
        <end position="188"/>
    </location>
</feature>
<evidence type="ECO:0000256" key="1">
    <source>
        <dbReference type="ARBA" id="ARBA00001974"/>
    </source>
</evidence>
<protein>
    <recommendedName>
        <fullName evidence="4">FAD/NAD(P)-binding domain-containing protein</fullName>
    </recommendedName>
</protein>
<keyword evidence="2" id="KW-0285">Flavoprotein</keyword>